<reference evidence="1" key="1">
    <citation type="submission" date="2014-09" db="EMBL/GenBank/DDBJ databases">
        <authorList>
            <person name="Magalhaes I.L.F."/>
            <person name="Oliveira U."/>
            <person name="Santos F.R."/>
            <person name="Vidigal T.H.D.A."/>
            <person name="Brescovit A.D."/>
            <person name="Santos A.J."/>
        </authorList>
    </citation>
    <scope>NUCLEOTIDE SEQUENCE</scope>
    <source>
        <tissue evidence="1">Shoot tissue taken approximately 20 cm above the soil surface</tissue>
    </source>
</reference>
<sequence length="61" mass="6871">MEWPVQKLTLPFGGIPQFLSECTAPGERCFFLQPYVILTWPVRIGVHRVGNVKLRADAGVM</sequence>
<protein>
    <submittedName>
        <fullName evidence="1">Uncharacterized protein</fullName>
    </submittedName>
</protein>
<evidence type="ECO:0000313" key="1">
    <source>
        <dbReference type="EMBL" id="JAE12724.1"/>
    </source>
</evidence>
<proteinExistence type="predicted"/>
<dbReference type="AlphaFoldDB" id="A0A0A9FN57"/>
<dbReference type="EMBL" id="GBRH01185172">
    <property type="protein sequence ID" value="JAE12724.1"/>
    <property type="molecule type" value="Transcribed_RNA"/>
</dbReference>
<reference evidence="1" key="2">
    <citation type="journal article" date="2015" name="Data Brief">
        <title>Shoot transcriptome of the giant reed, Arundo donax.</title>
        <authorList>
            <person name="Barrero R.A."/>
            <person name="Guerrero F.D."/>
            <person name="Moolhuijzen P."/>
            <person name="Goolsby J.A."/>
            <person name="Tidwell J."/>
            <person name="Bellgard S.E."/>
            <person name="Bellgard M.I."/>
        </authorList>
    </citation>
    <scope>NUCLEOTIDE SEQUENCE</scope>
    <source>
        <tissue evidence="1">Shoot tissue taken approximately 20 cm above the soil surface</tissue>
    </source>
</reference>
<name>A0A0A9FN57_ARUDO</name>
<accession>A0A0A9FN57</accession>
<organism evidence="1">
    <name type="scientific">Arundo donax</name>
    <name type="common">Giant reed</name>
    <name type="synonym">Donax arundinaceus</name>
    <dbReference type="NCBI Taxonomy" id="35708"/>
    <lineage>
        <taxon>Eukaryota</taxon>
        <taxon>Viridiplantae</taxon>
        <taxon>Streptophyta</taxon>
        <taxon>Embryophyta</taxon>
        <taxon>Tracheophyta</taxon>
        <taxon>Spermatophyta</taxon>
        <taxon>Magnoliopsida</taxon>
        <taxon>Liliopsida</taxon>
        <taxon>Poales</taxon>
        <taxon>Poaceae</taxon>
        <taxon>PACMAD clade</taxon>
        <taxon>Arundinoideae</taxon>
        <taxon>Arundineae</taxon>
        <taxon>Arundo</taxon>
    </lineage>
</organism>